<evidence type="ECO:0000256" key="1">
    <source>
        <dbReference type="ARBA" id="ARBA00023002"/>
    </source>
</evidence>
<organism evidence="2 3">
    <name type="scientific">Somion occarium</name>
    <dbReference type="NCBI Taxonomy" id="3059160"/>
    <lineage>
        <taxon>Eukaryota</taxon>
        <taxon>Fungi</taxon>
        <taxon>Dikarya</taxon>
        <taxon>Basidiomycota</taxon>
        <taxon>Agaricomycotina</taxon>
        <taxon>Agaricomycetes</taxon>
        <taxon>Polyporales</taxon>
        <taxon>Cerrenaceae</taxon>
        <taxon>Somion</taxon>
    </lineage>
</organism>
<evidence type="ECO:0000313" key="3">
    <source>
        <dbReference type="Proteomes" id="UP001497453"/>
    </source>
</evidence>
<keyword evidence="3" id="KW-1185">Reference proteome</keyword>
<reference evidence="3" key="1">
    <citation type="submission" date="2024-04" db="EMBL/GenBank/DDBJ databases">
        <authorList>
            <person name="Shaw F."/>
            <person name="Minotto A."/>
        </authorList>
    </citation>
    <scope>NUCLEOTIDE SEQUENCE [LARGE SCALE GENOMIC DNA]</scope>
</reference>
<keyword evidence="1" id="KW-0560">Oxidoreductase</keyword>
<dbReference type="Pfam" id="PF14027">
    <property type="entry name" value="Questin_oxidase"/>
    <property type="match status" value="1"/>
</dbReference>
<dbReference type="PANTHER" id="PTHR35870">
    <property type="entry name" value="PROTEIN, PUTATIVE (AFU_ORTHOLOGUE AFUA_5G03330)-RELATED"/>
    <property type="match status" value="1"/>
</dbReference>
<evidence type="ECO:0000313" key="2">
    <source>
        <dbReference type="EMBL" id="CAL1702702.1"/>
    </source>
</evidence>
<dbReference type="PANTHER" id="PTHR35870:SF1">
    <property type="entry name" value="PROTEIN, PUTATIVE (AFU_ORTHOLOGUE AFUA_5G03330)-RELATED"/>
    <property type="match status" value="1"/>
</dbReference>
<protein>
    <recommendedName>
        <fullName evidence="4">Oxidoreductase AflY</fullName>
    </recommendedName>
</protein>
<dbReference type="InterPro" id="IPR025337">
    <property type="entry name" value="Questin_oxidase-like"/>
</dbReference>
<dbReference type="Proteomes" id="UP001497453">
    <property type="component" value="Chromosome 2"/>
</dbReference>
<evidence type="ECO:0008006" key="4">
    <source>
        <dbReference type="Google" id="ProtNLM"/>
    </source>
</evidence>
<sequence>MNTSLEILEALFPKPSPAPKNFLLTPTRIPGATPDSIQALLEYLKDNHRNWHIFFNDRQFHNHAAHHLLAIYALGADRNLLKAAYQTHVLYQRPSFPSPGEITQETWKDYLGDEKYYQAYVTYFTERLLEKGAASALESYVFSKDANVVGSPNTQGMPYMLSRYLGGFLHPYIHAGYGAEFGQLGMWAEGLAQAAVHTPDPPTLILPLLDASVSPTTGQKKCTTHALTIAARIAADPAFSPSAIGLPVPFDGDEELLERVVRIGGDKLLGLLNEWQVEPNQQDLEKKVEELIWMNTAIYVMGGWAFRKQGSDEKKEFNANFLAMHLVTSVLFLPSTLTYLKPSSAVILVRAFFATSVALYIGLGAPALPIADFYRATETAIVPPGVHPTPSSKFFRGFANSEQTIQLQEGAWAEVSKILTPNPWLPIIQSTLVHPDEHLCKIQRALSHFAAELGETAPGTFSSLVSGLDDADILDGTLFIRAAILTQNRLGWMREGQDERNWDRQGFY</sequence>
<proteinExistence type="predicted"/>
<gene>
    <name evidence="2" type="ORF">GFSPODELE1_LOCUS4177</name>
</gene>
<dbReference type="EMBL" id="OZ037945">
    <property type="protein sequence ID" value="CAL1702702.1"/>
    <property type="molecule type" value="Genomic_DNA"/>
</dbReference>
<accession>A0ABP1D865</accession>
<name>A0ABP1D865_9APHY</name>